<comment type="caution">
    <text evidence="2">The sequence shown here is derived from an EMBL/GenBank/DDBJ whole genome shotgun (WGS) entry which is preliminary data.</text>
</comment>
<name>A0A8T3DQE6_9TELE</name>
<dbReference type="OrthoDB" id="6088715at2759"/>
<feature type="region of interest" description="Disordered" evidence="1">
    <location>
        <begin position="177"/>
        <end position="437"/>
    </location>
</feature>
<feature type="compositionally biased region" description="Polar residues" evidence="1">
    <location>
        <begin position="208"/>
        <end position="227"/>
    </location>
</feature>
<feature type="compositionally biased region" description="Low complexity" evidence="1">
    <location>
        <begin position="414"/>
        <end position="428"/>
    </location>
</feature>
<dbReference type="PANTHER" id="PTHR23187">
    <property type="entry name" value="FLJ44216 PROTEIN-RELATED"/>
    <property type="match status" value="1"/>
</dbReference>
<feature type="compositionally biased region" description="Basic and acidic residues" evidence="1">
    <location>
        <begin position="187"/>
        <end position="202"/>
    </location>
</feature>
<evidence type="ECO:0000313" key="3">
    <source>
        <dbReference type="Proteomes" id="UP000829720"/>
    </source>
</evidence>
<evidence type="ECO:0000313" key="2">
    <source>
        <dbReference type="EMBL" id="KAI1898450.1"/>
    </source>
</evidence>
<organism evidence="2 3">
    <name type="scientific">Albula goreensis</name>
    <dbReference type="NCBI Taxonomy" id="1534307"/>
    <lineage>
        <taxon>Eukaryota</taxon>
        <taxon>Metazoa</taxon>
        <taxon>Chordata</taxon>
        <taxon>Craniata</taxon>
        <taxon>Vertebrata</taxon>
        <taxon>Euteleostomi</taxon>
        <taxon>Actinopterygii</taxon>
        <taxon>Neopterygii</taxon>
        <taxon>Teleostei</taxon>
        <taxon>Albuliformes</taxon>
        <taxon>Albulidae</taxon>
        <taxon>Albula</taxon>
    </lineage>
</organism>
<feature type="compositionally biased region" description="Low complexity" evidence="1">
    <location>
        <begin position="276"/>
        <end position="288"/>
    </location>
</feature>
<feature type="compositionally biased region" description="Acidic residues" evidence="1">
    <location>
        <begin position="503"/>
        <end position="517"/>
    </location>
</feature>
<accession>A0A8T3DQE6</accession>
<sequence length="897" mass="99966">MEDVISVSSGSEEDSDVEVVGVYKDCKDESRAFVTEWASFSGPYIDLTECYWAPTQRLNGITGNGSSLVVVDLSGYSLPDGFAVEPLSSALEYATSERKQKTPSHSPLHPFSCDKGDGAPDSFRNDVLVTHNISSHCPPSEQKEKQKPQDCISRNTLSPPLRWPFSCAPDSLEKEKATESLCTATPEHADIPQRLEWKERTPEPQSHLIVTSNIPDDMQVTSSTTSHLEGDSEDAPHEEESNLSPPPTQSKLSAKEKSNDQDLLGNSFPDYPNVTSPLSPYSPYYCPSEIDPVLFSDDSSMHESQQDNTYSPALIASPDPLKDLSEEGLGSTVSPPHELLEAATLSNRQLSSPHLPEACPHSPEHDQQLLQLSIASQPHMKSPSPTSTEILAGDSPDWLVDDAELPSDSPPSPLSLSSSVCPSSLPFPNSNEMDSFEFDLGAKSPKASSEDSDREDLSETEMGQCFREASKPDQQYVSRRQLNKLKHLMGTTLQNQHASDSGPELEDDAEEEGEDPGPVEPICRQSLSLVYSTMEERYPESTLQLLSDFLHPRVYPPANIISHLIKEILLDPDSSQALVIEAYGLLMRIQKNHPATQSTVQWDWELLVSAMDKQRLDERLPSSVQCLLLQYVHQTLDDDFQLCLHRLHGSIAKATLSCSKQFMHVRDVINWLVTAVMNSTDDPREIACETKEEKQKDRDENLKIVFILQKILALALEVDGYPACSSSKLSDDLFQTLISTVPHRCHRLLLLQTVQSRLLQCKVIELLLSHTCTDKIELPMSRSLLLHFLQSTMLPSDPTDGEEKWKKWSELVQLLWMLLLSYEDVTVGHLRRPVTQRAGYSHPPIWTVNDDITRLAVQEAAESFLSRASADIGDVLPPQVLESFSYLKDHLLFVCQH</sequence>
<proteinExistence type="predicted"/>
<dbReference type="AlphaFoldDB" id="A0A8T3DQE6"/>
<protein>
    <recommendedName>
        <fullName evidence="4">SUMO-interacting motif-containing protein 1</fullName>
    </recommendedName>
</protein>
<dbReference type="InterPro" id="IPR052119">
    <property type="entry name" value="ElonginBC-PRC2_ViralRestrict"/>
</dbReference>
<feature type="compositionally biased region" description="Basic and acidic residues" evidence="1">
    <location>
        <begin position="228"/>
        <end position="240"/>
    </location>
</feature>
<reference evidence="2" key="1">
    <citation type="submission" date="2021-01" db="EMBL/GenBank/DDBJ databases">
        <authorList>
            <person name="Zahm M."/>
            <person name="Roques C."/>
            <person name="Cabau C."/>
            <person name="Klopp C."/>
            <person name="Donnadieu C."/>
            <person name="Jouanno E."/>
            <person name="Lampietro C."/>
            <person name="Louis A."/>
            <person name="Herpin A."/>
            <person name="Echchiki A."/>
            <person name="Berthelot C."/>
            <person name="Parey E."/>
            <person name="Roest-Crollius H."/>
            <person name="Braasch I."/>
            <person name="Postlethwait J."/>
            <person name="Bobe J."/>
            <person name="Montfort J."/>
            <person name="Bouchez O."/>
            <person name="Begum T."/>
            <person name="Mejri S."/>
            <person name="Adams A."/>
            <person name="Chen W.-J."/>
            <person name="Guiguen Y."/>
        </authorList>
    </citation>
    <scope>NUCLEOTIDE SEQUENCE</scope>
    <source>
        <tissue evidence="2">Blood</tissue>
    </source>
</reference>
<gene>
    <name evidence="2" type="ORF">AGOR_G00072480</name>
</gene>
<evidence type="ECO:0008006" key="4">
    <source>
        <dbReference type="Google" id="ProtNLM"/>
    </source>
</evidence>
<dbReference type="GO" id="GO:0032184">
    <property type="term" value="F:SUMO polymer binding"/>
    <property type="evidence" value="ECO:0007669"/>
    <property type="project" value="TreeGrafter"/>
</dbReference>
<dbReference type="PANTHER" id="PTHR23187:SF3">
    <property type="entry name" value="SUMO-INTERACTING MOTIF-CONTAINING PROTEIN 1"/>
    <property type="match status" value="1"/>
</dbReference>
<dbReference type="Proteomes" id="UP000829720">
    <property type="component" value="Unassembled WGS sequence"/>
</dbReference>
<keyword evidence="3" id="KW-1185">Reference proteome</keyword>
<feature type="region of interest" description="Disordered" evidence="1">
    <location>
        <begin position="134"/>
        <end position="157"/>
    </location>
</feature>
<feature type="region of interest" description="Disordered" evidence="1">
    <location>
        <begin position="94"/>
        <end position="116"/>
    </location>
</feature>
<evidence type="ECO:0000256" key="1">
    <source>
        <dbReference type="SAM" id="MobiDB-lite"/>
    </source>
</evidence>
<feature type="region of interest" description="Disordered" evidence="1">
    <location>
        <begin position="493"/>
        <end position="521"/>
    </location>
</feature>
<dbReference type="EMBL" id="JAERUA010000006">
    <property type="protein sequence ID" value="KAI1898450.1"/>
    <property type="molecule type" value="Genomic_DNA"/>
</dbReference>